<dbReference type="AlphaFoldDB" id="A0A4Y9ZKT8"/>
<evidence type="ECO:0000313" key="3">
    <source>
        <dbReference type="Proteomes" id="UP000298061"/>
    </source>
</evidence>
<sequence length="399" mass="43433">MVKTHQSNASWSSAQASAGKANKPRAKWHTAEDIMADEASKKAAQEVAAQANMGQQPAGSKSTPAPKPKRTYGKLRGTGRQDAGEIPDKATSLENNGPNRAIGKCPCKSTAKPNVRKGEGHAPLDNDHDNHTTLPPKRRKVVAPNTDLKNVDRKSKHNHGTALEDEPMTGEGEWNEEDGRTKEKGKGKLTKRVSFDTDSNLPRRLCPNWHPEIPSPNTSVIQPSKGKKWASQSTKTAHSQPKNVIQEEGGLSDKDKNDEQEAASMREGAVQITAPVQVIQKITPRKISVDEGSSRRVDRQGSLKNKAWLASAVWTAKNMSSANTTTKSDTIKAVPMCFDLDAQQWRSDTEPEDDEEVPVDTTQGEPVGQQIEGSNTEPEDDEEVPINIGSELVAQQIEG</sequence>
<evidence type="ECO:0000256" key="1">
    <source>
        <dbReference type="SAM" id="MobiDB-lite"/>
    </source>
</evidence>
<feature type="compositionally biased region" description="Acidic residues" evidence="1">
    <location>
        <begin position="163"/>
        <end position="176"/>
    </location>
</feature>
<organism evidence="2 3">
    <name type="scientific">Hericium alpestre</name>
    <dbReference type="NCBI Taxonomy" id="135208"/>
    <lineage>
        <taxon>Eukaryota</taxon>
        <taxon>Fungi</taxon>
        <taxon>Dikarya</taxon>
        <taxon>Basidiomycota</taxon>
        <taxon>Agaricomycotina</taxon>
        <taxon>Agaricomycetes</taxon>
        <taxon>Russulales</taxon>
        <taxon>Hericiaceae</taxon>
        <taxon>Hericium</taxon>
    </lineage>
</organism>
<feature type="non-terminal residue" evidence="2">
    <location>
        <position position="399"/>
    </location>
</feature>
<feature type="compositionally biased region" description="Basic and acidic residues" evidence="1">
    <location>
        <begin position="177"/>
        <end position="186"/>
    </location>
</feature>
<keyword evidence="3" id="KW-1185">Reference proteome</keyword>
<reference evidence="2 3" key="1">
    <citation type="submission" date="2019-02" db="EMBL/GenBank/DDBJ databases">
        <title>Genome sequencing of the rare red list fungi Hericium alpestre (H. flagellum).</title>
        <authorList>
            <person name="Buettner E."/>
            <person name="Kellner H."/>
        </authorList>
    </citation>
    <scope>NUCLEOTIDE SEQUENCE [LARGE SCALE GENOMIC DNA]</scope>
    <source>
        <strain evidence="2 3">DSM 108284</strain>
    </source>
</reference>
<name>A0A4Y9ZKT8_9AGAM</name>
<gene>
    <name evidence="2" type="ORF">EWM64_g9561</name>
</gene>
<feature type="compositionally biased region" description="Polar residues" evidence="1">
    <location>
        <begin position="52"/>
        <end position="63"/>
    </location>
</feature>
<feature type="region of interest" description="Disordered" evidence="1">
    <location>
        <begin position="343"/>
        <end position="388"/>
    </location>
</feature>
<proteinExistence type="predicted"/>
<feature type="compositionally biased region" description="Basic and acidic residues" evidence="1">
    <location>
        <begin position="116"/>
        <end position="131"/>
    </location>
</feature>
<feature type="region of interest" description="Disordered" evidence="1">
    <location>
        <begin position="1"/>
        <end position="269"/>
    </location>
</feature>
<dbReference type="Proteomes" id="UP000298061">
    <property type="component" value="Unassembled WGS sequence"/>
</dbReference>
<protein>
    <submittedName>
        <fullName evidence="2">Uncharacterized protein</fullName>
    </submittedName>
</protein>
<evidence type="ECO:0000313" key="2">
    <source>
        <dbReference type="EMBL" id="TFY74451.1"/>
    </source>
</evidence>
<accession>A0A4Y9ZKT8</accession>
<feature type="compositionally biased region" description="Polar residues" evidence="1">
    <location>
        <begin position="230"/>
        <end position="243"/>
    </location>
</feature>
<feature type="compositionally biased region" description="Low complexity" evidence="1">
    <location>
        <begin position="7"/>
        <end position="21"/>
    </location>
</feature>
<dbReference type="EMBL" id="SFCI01002075">
    <property type="protein sequence ID" value="TFY74451.1"/>
    <property type="molecule type" value="Genomic_DNA"/>
</dbReference>
<comment type="caution">
    <text evidence="2">The sequence shown here is derived from an EMBL/GenBank/DDBJ whole genome shotgun (WGS) entry which is preliminary data.</text>
</comment>